<evidence type="ECO:0000256" key="4">
    <source>
        <dbReference type="ARBA" id="ARBA00022759"/>
    </source>
</evidence>
<dbReference type="Pfam" id="PF07927">
    <property type="entry name" value="HicA_toxin"/>
    <property type="match status" value="1"/>
</dbReference>
<gene>
    <name evidence="9" type="ORF">SAMN04488507_10174</name>
    <name evidence="8" type="ORF">TFLO_2001</name>
</gene>
<keyword evidence="7" id="KW-0346">Stress response</keyword>
<organism evidence="9 11">
    <name type="scientific">Trichococcus flocculiformis</name>
    <dbReference type="NCBI Taxonomy" id="82803"/>
    <lineage>
        <taxon>Bacteria</taxon>
        <taxon>Bacillati</taxon>
        <taxon>Bacillota</taxon>
        <taxon>Bacilli</taxon>
        <taxon>Lactobacillales</taxon>
        <taxon>Carnobacteriaceae</taxon>
        <taxon>Trichococcus</taxon>
    </lineage>
</organism>
<evidence type="ECO:0000313" key="11">
    <source>
        <dbReference type="Proteomes" id="UP000199686"/>
    </source>
</evidence>
<dbReference type="InterPro" id="IPR038570">
    <property type="entry name" value="HicA_sf"/>
</dbReference>
<sequence length="55" mass="6247">MKLLKEHGFIDVRIIGDHHRYEDETGHKVTVPYSGLKDELAPGTYNNILKQAGLK</sequence>
<evidence type="ECO:0000313" key="10">
    <source>
        <dbReference type="Proteomes" id="UP000195947"/>
    </source>
</evidence>
<keyword evidence="4" id="KW-0255">Endonuclease</keyword>
<keyword evidence="10" id="KW-1185">Reference proteome</keyword>
<proteinExistence type="inferred from homology"/>
<evidence type="ECO:0000256" key="5">
    <source>
        <dbReference type="ARBA" id="ARBA00022801"/>
    </source>
</evidence>
<keyword evidence="2" id="KW-1277">Toxin-antitoxin system</keyword>
<name>A0AB38BI36_9LACT</name>
<dbReference type="EMBL" id="FJMZ01000024">
    <property type="protein sequence ID" value="CZQ95854.1"/>
    <property type="molecule type" value="Genomic_DNA"/>
</dbReference>
<keyword evidence="6" id="KW-0694">RNA-binding</keyword>
<evidence type="ECO:0000313" key="9">
    <source>
        <dbReference type="EMBL" id="SFH81681.1"/>
    </source>
</evidence>
<evidence type="ECO:0000313" key="8">
    <source>
        <dbReference type="EMBL" id="CZQ95854.1"/>
    </source>
</evidence>
<dbReference type="Proteomes" id="UP000199686">
    <property type="component" value="Unassembled WGS sequence"/>
</dbReference>
<keyword evidence="5" id="KW-0378">Hydrolase</keyword>
<evidence type="ECO:0000256" key="6">
    <source>
        <dbReference type="ARBA" id="ARBA00022884"/>
    </source>
</evidence>
<protein>
    <submittedName>
        <fullName evidence="9">Predicted RNA binding protein YcfA, dsRBD-like fold, HicA-like mRNA interferase family</fullName>
    </submittedName>
</protein>
<dbReference type="GO" id="GO:0016787">
    <property type="term" value="F:hydrolase activity"/>
    <property type="evidence" value="ECO:0007669"/>
    <property type="project" value="UniProtKB-KW"/>
</dbReference>
<accession>A0AB38BI36</accession>
<dbReference type="GO" id="GO:0003729">
    <property type="term" value="F:mRNA binding"/>
    <property type="evidence" value="ECO:0007669"/>
    <property type="project" value="InterPro"/>
</dbReference>
<comment type="caution">
    <text evidence="9">The sequence shown here is derived from an EMBL/GenBank/DDBJ whole genome shotgun (WGS) entry which is preliminary data.</text>
</comment>
<dbReference type="Gene3D" id="3.30.920.30">
    <property type="entry name" value="Hypothetical protein"/>
    <property type="match status" value="1"/>
</dbReference>
<evidence type="ECO:0000256" key="1">
    <source>
        <dbReference type="ARBA" id="ARBA00006620"/>
    </source>
</evidence>
<dbReference type="InterPro" id="IPR012933">
    <property type="entry name" value="HicA_mRNA_interferase"/>
</dbReference>
<dbReference type="Proteomes" id="UP000195947">
    <property type="component" value="Unassembled WGS sequence"/>
</dbReference>
<comment type="similarity">
    <text evidence="1">Belongs to the HicA mRNA interferase family.</text>
</comment>
<evidence type="ECO:0000256" key="7">
    <source>
        <dbReference type="ARBA" id="ARBA00023016"/>
    </source>
</evidence>
<evidence type="ECO:0000256" key="3">
    <source>
        <dbReference type="ARBA" id="ARBA00022722"/>
    </source>
</evidence>
<reference evidence="8 10" key="1">
    <citation type="submission" date="2016-02" db="EMBL/GenBank/DDBJ databases">
        <authorList>
            <person name="Strepis N."/>
        </authorList>
    </citation>
    <scope>NUCLEOTIDE SEQUENCE [LARGE SCALE GENOMIC DNA]</scope>
    <source>
        <strain evidence="8">Trichococcus flocculiformis</strain>
    </source>
</reference>
<dbReference type="EMBL" id="FOQC01000017">
    <property type="protein sequence ID" value="SFH81681.1"/>
    <property type="molecule type" value="Genomic_DNA"/>
</dbReference>
<evidence type="ECO:0000256" key="2">
    <source>
        <dbReference type="ARBA" id="ARBA00022649"/>
    </source>
</evidence>
<reference evidence="9 11" key="2">
    <citation type="submission" date="2016-10" db="EMBL/GenBank/DDBJ databases">
        <authorList>
            <person name="Varghese N."/>
            <person name="Submissions S."/>
        </authorList>
    </citation>
    <scope>NUCLEOTIDE SEQUENCE [LARGE SCALE GENOMIC DNA]</scope>
    <source>
        <strain evidence="9 11">DSM 2094</strain>
    </source>
</reference>
<dbReference type="SUPFAM" id="SSF54786">
    <property type="entry name" value="YcfA/nrd intein domain"/>
    <property type="match status" value="1"/>
</dbReference>
<dbReference type="AlphaFoldDB" id="A0AB38BI36"/>
<dbReference type="GO" id="GO:0004519">
    <property type="term" value="F:endonuclease activity"/>
    <property type="evidence" value="ECO:0007669"/>
    <property type="project" value="UniProtKB-KW"/>
</dbReference>
<keyword evidence="3" id="KW-0540">Nuclease</keyword>